<reference evidence="2 3" key="1">
    <citation type="submission" date="2016-10" db="EMBL/GenBank/DDBJ databases">
        <authorList>
            <person name="de Groot N.N."/>
        </authorList>
    </citation>
    <scope>NUCLEOTIDE SEQUENCE [LARGE SCALE GENOMIC DNA]</scope>
    <source>
        <strain evidence="2 3">DSM 24015</strain>
    </source>
</reference>
<dbReference type="AlphaFoldDB" id="A0A1G7E5A0"/>
<accession>A0A1G7E5A0</accession>
<organism evidence="2 3">
    <name type="scientific">Riemerella columbipharyngis</name>
    <dbReference type="NCBI Taxonomy" id="1071918"/>
    <lineage>
        <taxon>Bacteria</taxon>
        <taxon>Pseudomonadati</taxon>
        <taxon>Bacteroidota</taxon>
        <taxon>Flavobacteriia</taxon>
        <taxon>Flavobacteriales</taxon>
        <taxon>Weeksellaceae</taxon>
        <taxon>Riemerella</taxon>
    </lineage>
</organism>
<dbReference type="GO" id="GO:0000166">
    <property type="term" value="F:nucleotide binding"/>
    <property type="evidence" value="ECO:0007669"/>
    <property type="project" value="InterPro"/>
</dbReference>
<dbReference type="Pfam" id="PF00570">
    <property type="entry name" value="HRDC"/>
    <property type="match status" value="1"/>
</dbReference>
<keyword evidence="2" id="KW-0347">Helicase</keyword>
<dbReference type="PROSITE" id="PS50967">
    <property type="entry name" value="HRDC"/>
    <property type="match status" value="1"/>
</dbReference>
<gene>
    <name evidence="2" type="ORF">SAMN05421544_11420</name>
</gene>
<keyword evidence="3" id="KW-1185">Reference proteome</keyword>
<sequence length="67" mass="7560">MAYFKQWRLDTAKNEGIPSYMILTNKSIISLAKNKPTTVEELANIFGIGNLKKKKYGEDIIALLNSI</sequence>
<keyword evidence="2" id="KW-0378">Hydrolase</keyword>
<keyword evidence="2" id="KW-0547">Nucleotide-binding</keyword>
<evidence type="ECO:0000313" key="3">
    <source>
        <dbReference type="Proteomes" id="UP000198517"/>
    </source>
</evidence>
<name>A0A1G7E5A0_9FLAO</name>
<dbReference type="RefSeq" id="WP_176763274.1">
    <property type="nucleotide sequence ID" value="NZ_FNAS01000014.1"/>
</dbReference>
<dbReference type="EMBL" id="FNAS01000014">
    <property type="protein sequence ID" value="SDE58690.1"/>
    <property type="molecule type" value="Genomic_DNA"/>
</dbReference>
<dbReference type="Gene3D" id="1.10.150.80">
    <property type="entry name" value="HRDC domain"/>
    <property type="match status" value="1"/>
</dbReference>
<keyword evidence="2" id="KW-0067">ATP-binding</keyword>
<proteinExistence type="predicted"/>
<feature type="domain" description="HRDC" evidence="1">
    <location>
        <begin position="1"/>
        <end position="67"/>
    </location>
</feature>
<dbReference type="SUPFAM" id="SSF47819">
    <property type="entry name" value="HRDC-like"/>
    <property type="match status" value="1"/>
</dbReference>
<dbReference type="InterPro" id="IPR010997">
    <property type="entry name" value="HRDC-like_sf"/>
</dbReference>
<dbReference type="GO" id="GO:0004386">
    <property type="term" value="F:helicase activity"/>
    <property type="evidence" value="ECO:0007669"/>
    <property type="project" value="UniProtKB-KW"/>
</dbReference>
<evidence type="ECO:0000259" key="1">
    <source>
        <dbReference type="PROSITE" id="PS50967"/>
    </source>
</evidence>
<dbReference type="Proteomes" id="UP000198517">
    <property type="component" value="Unassembled WGS sequence"/>
</dbReference>
<dbReference type="InterPro" id="IPR002121">
    <property type="entry name" value="HRDC_dom"/>
</dbReference>
<dbReference type="SMART" id="SM00341">
    <property type="entry name" value="HRDC"/>
    <property type="match status" value="1"/>
</dbReference>
<evidence type="ECO:0000313" key="2">
    <source>
        <dbReference type="EMBL" id="SDE58690.1"/>
    </source>
</evidence>
<dbReference type="STRING" id="1071918.SAMN05421544_11420"/>
<protein>
    <submittedName>
        <fullName evidence="2">ATP-dependent DNA helicase RecQ/DNA helicase-2 / ATP-dependent DNA helicase PcrA</fullName>
    </submittedName>
</protein>
<dbReference type="InterPro" id="IPR044876">
    <property type="entry name" value="HRDC_dom_sf"/>
</dbReference>
<dbReference type="GO" id="GO:0003676">
    <property type="term" value="F:nucleic acid binding"/>
    <property type="evidence" value="ECO:0007669"/>
    <property type="project" value="InterPro"/>
</dbReference>